<feature type="compositionally biased region" description="Basic and acidic residues" evidence="1">
    <location>
        <begin position="622"/>
        <end position="656"/>
    </location>
</feature>
<evidence type="ECO:0000256" key="1">
    <source>
        <dbReference type="SAM" id="MobiDB-lite"/>
    </source>
</evidence>
<feature type="region of interest" description="Disordered" evidence="1">
    <location>
        <begin position="108"/>
        <end position="134"/>
    </location>
</feature>
<gene>
    <name evidence="2" type="ORF">NKR23_g3373</name>
</gene>
<protein>
    <submittedName>
        <fullName evidence="2">Conserved serine-threonine rich protein</fullName>
    </submittedName>
</protein>
<accession>A0AA38RYV7</accession>
<feature type="region of interest" description="Disordered" evidence="1">
    <location>
        <begin position="503"/>
        <end position="544"/>
    </location>
</feature>
<evidence type="ECO:0000313" key="3">
    <source>
        <dbReference type="Proteomes" id="UP001174694"/>
    </source>
</evidence>
<dbReference type="AlphaFoldDB" id="A0AA38RYV7"/>
<feature type="region of interest" description="Disordered" evidence="1">
    <location>
        <begin position="614"/>
        <end position="742"/>
    </location>
</feature>
<reference evidence="2" key="1">
    <citation type="submission" date="2022-07" db="EMBL/GenBank/DDBJ databases">
        <title>Fungi with potential for degradation of polypropylene.</title>
        <authorList>
            <person name="Gostincar C."/>
        </authorList>
    </citation>
    <scope>NUCLEOTIDE SEQUENCE</scope>
    <source>
        <strain evidence="2">EXF-13308</strain>
    </source>
</reference>
<organism evidence="2 3">
    <name type="scientific">Pleurostoma richardsiae</name>
    <dbReference type="NCBI Taxonomy" id="41990"/>
    <lineage>
        <taxon>Eukaryota</taxon>
        <taxon>Fungi</taxon>
        <taxon>Dikarya</taxon>
        <taxon>Ascomycota</taxon>
        <taxon>Pezizomycotina</taxon>
        <taxon>Sordariomycetes</taxon>
        <taxon>Sordariomycetidae</taxon>
        <taxon>Calosphaeriales</taxon>
        <taxon>Pleurostomataceae</taxon>
        <taxon>Pleurostoma</taxon>
    </lineage>
</organism>
<feature type="compositionally biased region" description="Basic and acidic residues" evidence="1">
    <location>
        <begin position="671"/>
        <end position="702"/>
    </location>
</feature>
<feature type="compositionally biased region" description="Low complexity" evidence="1">
    <location>
        <begin position="383"/>
        <end position="393"/>
    </location>
</feature>
<feature type="compositionally biased region" description="Low complexity" evidence="1">
    <location>
        <begin position="774"/>
        <end position="784"/>
    </location>
</feature>
<feature type="region of interest" description="Disordered" evidence="1">
    <location>
        <begin position="382"/>
        <end position="419"/>
    </location>
</feature>
<dbReference type="Proteomes" id="UP001174694">
    <property type="component" value="Unassembled WGS sequence"/>
</dbReference>
<proteinExistence type="predicted"/>
<name>A0AA38RYV7_9PEZI</name>
<evidence type="ECO:0000313" key="2">
    <source>
        <dbReference type="EMBL" id="KAJ9150913.1"/>
    </source>
</evidence>
<feature type="compositionally biased region" description="Basic and acidic residues" evidence="1">
    <location>
        <begin position="1144"/>
        <end position="1153"/>
    </location>
</feature>
<comment type="caution">
    <text evidence="2">The sequence shown here is derived from an EMBL/GenBank/DDBJ whole genome shotgun (WGS) entry which is preliminary data.</text>
</comment>
<keyword evidence="3" id="KW-1185">Reference proteome</keyword>
<feature type="region of interest" description="Disordered" evidence="1">
    <location>
        <begin position="1106"/>
        <end position="1153"/>
    </location>
</feature>
<feature type="region of interest" description="Disordered" evidence="1">
    <location>
        <begin position="774"/>
        <end position="794"/>
    </location>
</feature>
<sequence length="1192" mass="132236">MLTTVSHVVPRARALQARQCASRVLAPCGSALLRHRQQTRGFRFGMWSSYLDPDFHREVRRRHKMMKHKYADTLARRLSWEKHPLADDARSTLKRMVHQCWTPRNGRSAGRYADAEGRPRTCTPDNKTGVRPGHSIEDVERGAVEHLFFAGRDKALYDHWISPFQSFRNYMAHQARDSAREQPDVFQSTYSSSNFNPAKVSEDYVIDPITNRKVPKHPAPTPKESVAIPVKTFKDYRSRFSQADSADDQTPIFYDGPPPPEELRKYRQVKIDHWPEDADGARIVPGAFPQPNPTGDARSAPVLESGAYVRDHNTAHTAHPAESGVTWNHNGVFWRTGKENVAEASEHAAEAGTSVPAGFPFVEAQSPAPPKINDLKEHKVVGSDDAASAEAAAPPYEDLDKYNKPIVEPSSAPENAERPYEDLDKYTPVMNNEPGAADNSGPKYEDLDKYTPVMGNEPAAADNSTPKYEDLDKYAPVMNNEPTAAEDSTPKYEDLDKYKTFMYNEPDGKPPGYTDLPETPPELHQYTPFWYNEPDGKPPGIHEAADGTAELHKYNAFRYREPDGKPMGTEEHGYDPAEIAQYQAFRYQEPDGKPEAQEQGYDRAELSRYKAFRYQEPNGKPEVAEEHGYDSAELRQYDAFRYQEPDGKPLDTKDQGYDASELGGYTSVRWNEPDGKPAGMEEDRDLGELRQYEAVRHQEPDGKPPVQSCPVADSLAEVDAEKNYDEPSRLASSTLDSADESSAEVLRKLRHLSLNATEAEKAEDLDLLRASDVRAAAGSAAKASETQPQEGKTHYRKMLESLMSNYQNTSDAVDREASSTIRSVRAKIAAEESPETKEASRRTLTGNYVRDFPEEFERSWSTVNSESQTTLFPKDKKEASANLESKIQGEEREQVEGAFASFSPRKLQPALDRQRTSQSTMTRRERWLANVDPYSKEPQGLETSYAEEVRGQRTCPPYMRTYGAISSKSSAKQNRESSEPISYKVLAYDASTQEVHIAETRSVAPDSAKAVPPAEILRTLSHPAKFLPHFAPLQAEGYEIVSGNGDVLVFRKVRDAQAAFQVADLAAPETASPAVNPIDMTGSPQPITPASANFASPTGYVNYGSTQEAAAPSASRDLPPPPAARFQSNIDVRREEPVFSGPKGDGRKKESKSAGKRLLAGAAWVAGISYALGVVGEYFKSGGVDGLGPKGL</sequence>
<dbReference type="EMBL" id="JANBVO010000007">
    <property type="protein sequence ID" value="KAJ9150913.1"/>
    <property type="molecule type" value="Genomic_DNA"/>
</dbReference>
<feature type="compositionally biased region" description="Basic and acidic residues" evidence="1">
    <location>
        <begin position="719"/>
        <end position="728"/>
    </location>
</feature>